<keyword evidence="2" id="KW-0496">Mitochondrion</keyword>
<dbReference type="EMBL" id="LR536617">
    <property type="protein sequence ID" value="VFU78815.1"/>
    <property type="molecule type" value="Genomic_DNA"/>
</dbReference>
<evidence type="ECO:0000256" key="1">
    <source>
        <dbReference type="SAM" id="Phobius"/>
    </source>
</evidence>
<reference evidence="2" key="1">
    <citation type="submission" date="2019-03" db="EMBL/GenBank/DDBJ databases">
        <authorList>
            <person name="Lefebure T."/>
            <person name="Lefebure T."/>
        </authorList>
    </citation>
    <scope>NUCLEOTIDE SEQUENCE [LARGE SCALE GENOMIC DNA]</scope>
</reference>
<evidence type="ECO:0000313" key="2">
    <source>
        <dbReference type="EMBL" id="VFU78815.1"/>
    </source>
</evidence>
<gene>
    <name evidence="2" type="primary">atp8</name>
    <name evidence="2" type="ORF">PATLMT01_0024</name>
</gene>
<organism evidence="2">
    <name type="scientific">Proasellus arthrodilus</name>
    <dbReference type="NCBI Taxonomy" id="1281940"/>
    <lineage>
        <taxon>Eukaryota</taxon>
        <taxon>Metazoa</taxon>
        <taxon>Ecdysozoa</taxon>
        <taxon>Arthropoda</taxon>
        <taxon>Crustacea</taxon>
        <taxon>Multicrustacea</taxon>
        <taxon>Malacostraca</taxon>
        <taxon>Eumalacostraca</taxon>
        <taxon>Peracarida</taxon>
        <taxon>Isopoda</taxon>
        <taxon>Asellota</taxon>
        <taxon>Aselloidea</taxon>
        <taxon>Asellidae</taxon>
        <taxon>Proasellus</taxon>
    </lineage>
</organism>
<keyword evidence="1" id="KW-1133">Transmembrane helix</keyword>
<dbReference type="AlphaFoldDB" id="A0A485M7N3"/>
<geneLocation type="mitochondrion" evidence="2"/>
<sequence>MPQMAPMFWTLLMVLFTMAFLSFMVKLYFFPTKHPLYLVKENLINLKNQWPW</sequence>
<proteinExistence type="predicted"/>
<accession>A0A485M7N3</accession>
<keyword evidence="1" id="KW-0812">Transmembrane</keyword>
<keyword evidence="1" id="KW-0472">Membrane</keyword>
<protein>
    <submittedName>
        <fullName evidence="2">ATP synthase 8</fullName>
    </submittedName>
</protein>
<feature type="transmembrane region" description="Helical" evidence="1">
    <location>
        <begin position="6"/>
        <end position="30"/>
    </location>
</feature>
<name>A0A485M7N3_9CRUS</name>